<proteinExistence type="predicted"/>
<evidence type="ECO:0000313" key="1">
    <source>
        <dbReference type="EMBL" id="KAK8951017.1"/>
    </source>
</evidence>
<keyword evidence="2" id="KW-1185">Reference proteome</keyword>
<accession>A0AAP0BVG1</accession>
<gene>
    <name evidence="1" type="ORF">KSP39_PZI003141</name>
</gene>
<reference evidence="1 2" key="1">
    <citation type="journal article" date="2022" name="Nat. Plants">
        <title>Genomes of leafy and leafless Platanthera orchids illuminate the evolution of mycoheterotrophy.</title>
        <authorList>
            <person name="Li M.H."/>
            <person name="Liu K.W."/>
            <person name="Li Z."/>
            <person name="Lu H.C."/>
            <person name="Ye Q.L."/>
            <person name="Zhang D."/>
            <person name="Wang J.Y."/>
            <person name="Li Y.F."/>
            <person name="Zhong Z.M."/>
            <person name="Liu X."/>
            <person name="Yu X."/>
            <person name="Liu D.K."/>
            <person name="Tu X.D."/>
            <person name="Liu B."/>
            <person name="Hao Y."/>
            <person name="Liao X.Y."/>
            <person name="Jiang Y.T."/>
            <person name="Sun W.H."/>
            <person name="Chen J."/>
            <person name="Chen Y.Q."/>
            <person name="Ai Y."/>
            <person name="Zhai J.W."/>
            <person name="Wu S.S."/>
            <person name="Zhou Z."/>
            <person name="Hsiao Y.Y."/>
            <person name="Wu W.L."/>
            <person name="Chen Y.Y."/>
            <person name="Lin Y.F."/>
            <person name="Hsu J.L."/>
            <person name="Li C.Y."/>
            <person name="Wang Z.W."/>
            <person name="Zhao X."/>
            <person name="Zhong W.Y."/>
            <person name="Ma X.K."/>
            <person name="Ma L."/>
            <person name="Huang J."/>
            <person name="Chen G.Z."/>
            <person name="Huang M.Z."/>
            <person name="Huang L."/>
            <person name="Peng D.H."/>
            <person name="Luo Y.B."/>
            <person name="Zou S.Q."/>
            <person name="Chen S.P."/>
            <person name="Lan S."/>
            <person name="Tsai W.C."/>
            <person name="Van de Peer Y."/>
            <person name="Liu Z.J."/>
        </authorList>
    </citation>
    <scope>NUCLEOTIDE SEQUENCE [LARGE SCALE GENOMIC DNA]</scope>
    <source>
        <strain evidence="1">Lor287</strain>
    </source>
</reference>
<sequence length="275" mass="31601">MQAQNKVLLMLHLMWKAENLNQQNNLLDGKGLKMKPMRKYFYLTERMRLSKMLVMRHSIETLKDLRRTLVKFRQRNLIQKTSRNPMVHIGIETNTTLDSAHFTDSDCDVDGHKLMRFCSKRSRKLKIRYVTEITNLSQECIEEDRTCTAEIDLTDLNLDRNKNMNNTQLLNHAVNSSLIVDIDGGAGVSILLMQRSSSTKWPILQGITVSATDILCSELSYSRDDAYRRSSGRDSLLTSSSVDLVGSCMQTENSLQCFSDIYNMRDAVLKYEECP</sequence>
<organism evidence="1 2">
    <name type="scientific">Platanthera zijinensis</name>
    <dbReference type="NCBI Taxonomy" id="2320716"/>
    <lineage>
        <taxon>Eukaryota</taxon>
        <taxon>Viridiplantae</taxon>
        <taxon>Streptophyta</taxon>
        <taxon>Embryophyta</taxon>
        <taxon>Tracheophyta</taxon>
        <taxon>Spermatophyta</taxon>
        <taxon>Magnoliopsida</taxon>
        <taxon>Liliopsida</taxon>
        <taxon>Asparagales</taxon>
        <taxon>Orchidaceae</taxon>
        <taxon>Orchidoideae</taxon>
        <taxon>Orchideae</taxon>
        <taxon>Orchidinae</taxon>
        <taxon>Platanthera</taxon>
    </lineage>
</organism>
<comment type="caution">
    <text evidence="1">The sequence shown here is derived from an EMBL/GenBank/DDBJ whole genome shotgun (WGS) entry which is preliminary data.</text>
</comment>
<dbReference type="AlphaFoldDB" id="A0AAP0BVG1"/>
<name>A0AAP0BVG1_9ASPA</name>
<evidence type="ECO:0000313" key="2">
    <source>
        <dbReference type="Proteomes" id="UP001418222"/>
    </source>
</evidence>
<dbReference type="EMBL" id="JBBWWQ010000003">
    <property type="protein sequence ID" value="KAK8951017.1"/>
    <property type="molecule type" value="Genomic_DNA"/>
</dbReference>
<protein>
    <submittedName>
        <fullName evidence="1">Uncharacterized protein</fullName>
    </submittedName>
</protein>
<dbReference type="Proteomes" id="UP001418222">
    <property type="component" value="Unassembled WGS sequence"/>
</dbReference>